<dbReference type="RefSeq" id="WP_344342765.1">
    <property type="nucleotide sequence ID" value="NZ_BAAAQT010000006.1"/>
</dbReference>
<proteinExistence type="predicted"/>
<keyword evidence="2" id="KW-0472">Membrane</keyword>
<evidence type="ECO:0000256" key="2">
    <source>
        <dbReference type="SAM" id="Phobius"/>
    </source>
</evidence>
<organism evidence="3 4">
    <name type="scientific">Agrococcus versicolor</name>
    <dbReference type="NCBI Taxonomy" id="501482"/>
    <lineage>
        <taxon>Bacteria</taxon>
        <taxon>Bacillati</taxon>
        <taxon>Actinomycetota</taxon>
        <taxon>Actinomycetes</taxon>
        <taxon>Micrococcales</taxon>
        <taxon>Microbacteriaceae</taxon>
        <taxon>Agrococcus</taxon>
    </lineage>
</organism>
<gene>
    <name evidence="3" type="ORF">GCM10009846_17690</name>
</gene>
<name>A0ABN3ASI6_9MICO</name>
<sequence>MDAKGLVVDRSRALRLALLGVVAGGAAVVCGMLLGGSHASAADQSGVLDDVLGGATQSLVDTTGAVGSVATQTLEVASPVVAAATAPVAAVATPIVEPVVAPIAPVVQPVAAQLTHVVEAVPTLTSVVTPVATQVDAVVAAVPVVRDLVGAPATSVVVPVVGAVDEVLDGTVDAVQTPSIGIPPVGIPQIDGSAVDAIADGDPVLVADGAGTVGASPTGVAPAIDADALGPDAQPILAGADARAEVLAVTRGLLAEAGTLSATVPGGAAAPAPVDERGALAPAASGQAPSAAFADTTHDAQRSLDDALRALAGDDLLPTSVVGDHDSSPD</sequence>
<comment type="caution">
    <text evidence="3">The sequence shown here is derived from an EMBL/GenBank/DDBJ whole genome shotgun (WGS) entry which is preliminary data.</text>
</comment>
<dbReference type="EMBL" id="BAAAQT010000006">
    <property type="protein sequence ID" value="GAA2173895.1"/>
    <property type="molecule type" value="Genomic_DNA"/>
</dbReference>
<accession>A0ABN3ASI6</accession>
<reference evidence="3 4" key="1">
    <citation type="journal article" date="2019" name="Int. J. Syst. Evol. Microbiol.">
        <title>The Global Catalogue of Microorganisms (GCM) 10K type strain sequencing project: providing services to taxonomists for standard genome sequencing and annotation.</title>
        <authorList>
            <consortium name="The Broad Institute Genomics Platform"/>
            <consortium name="The Broad Institute Genome Sequencing Center for Infectious Disease"/>
            <person name="Wu L."/>
            <person name="Ma J."/>
        </authorList>
    </citation>
    <scope>NUCLEOTIDE SEQUENCE [LARGE SCALE GENOMIC DNA]</scope>
    <source>
        <strain evidence="3 4">JCM 16026</strain>
    </source>
</reference>
<evidence type="ECO:0000313" key="3">
    <source>
        <dbReference type="EMBL" id="GAA2173895.1"/>
    </source>
</evidence>
<feature type="transmembrane region" description="Helical" evidence="2">
    <location>
        <begin position="12"/>
        <end position="34"/>
    </location>
</feature>
<feature type="region of interest" description="Disordered" evidence="1">
    <location>
        <begin position="280"/>
        <end position="299"/>
    </location>
</feature>
<keyword evidence="2" id="KW-0812">Transmembrane</keyword>
<keyword evidence="4" id="KW-1185">Reference proteome</keyword>
<evidence type="ECO:0000256" key="1">
    <source>
        <dbReference type="SAM" id="MobiDB-lite"/>
    </source>
</evidence>
<dbReference type="Proteomes" id="UP001501599">
    <property type="component" value="Unassembled WGS sequence"/>
</dbReference>
<evidence type="ECO:0000313" key="4">
    <source>
        <dbReference type="Proteomes" id="UP001501599"/>
    </source>
</evidence>
<feature type="compositionally biased region" description="Low complexity" evidence="1">
    <location>
        <begin position="280"/>
        <end position="294"/>
    </location>
</feature>
<keyword evidence="2" id="KW-1133">Transmembrane helix</keyword>
<protein>
    <submittedName>
        <fullName evidence="3">Uncharacterized protein</fullName>
    </submittedName>
</protein>